<protein>
    <recommendedName>
        <fullName evidence="5">Large ribosomal subunit protein bL25</fullName>
    </recommendedName>
    <alternativeName>
        <fullName evidence="5">General stress protein CTC</fullName>
    </alternativeName>
</protein>
<dbReference type="Gene3D" id="2.170.120.20">
    <property type="entry name" value="Ribosomal protein L25, beta domain"/>
    <property type="match status" value="1"/>
</dbReference>
<comment type="similarity">
    <text evidence="5">Belongs to the bacterial ribosomal protein bL25 family. CTC subfamily.</text>
</comment>
<reference evidence="8 9" key="1">
    <citation type="journal article" date="2019" name="Int. J. Syst. Evol. Microbiol.">
        <title>The Global Catalogue of Microorganisms (GCM) 10K type strain sequencing project: providing services to taxonomists for standard genome sequencing and annotation.</title>
        <authorList>
            <consortium name="The Broad Institute Genomics Platform"/>
            <consortium name="The Broad Institute Genome Sequencing Center for Infectious Disease"/>
            <person name="Wu L."/>
            <person name="Ma J."/>
        </authorList>
    </citation>
    <scope>NUCLEOTIDE SEQUENCE [LARGE SCALE GENOMIC DNA]</scope>
    <source>
        <strain evidence="8 9">JCM 1407</strain>
    </source>
</reference>
<evidence type="ECO:0000259" key="6">
    <source>
        <dbReference type="Pfam" id="PF01386"/>
    </source>
</evidence>
<keyword evidence="3 5" id="KW-0689">Ribosomal protein</keyword>
<comment type="subunit">
    <text evidence="5">Part of the 50S ribosomal subunit; part of the 5S rRNA/L5/L18/L25 subcomplex. Contacts the 5S rRNA. Binds to the 5S rRNA independently of L5 and L18.</text>
</comment>
<keyword evidence="1 5" id="KW-0699">rRNA-binding</keyword>
<evidence type="ECO:0000256" key="3">
    <source>
        <dbReference type="ARBA" id="ARBA00022980"/>
    </source>
</evidence>
<dbReference type="GO" id="GO:0005840">
    <property type="term" value="C:ribosome"/>
    <property type="evidence" value="ECO:0007669"/>
    <property type="project" value="UniProtKB-KW"/>
</dbReference>
<evidence type="ECO:0000256" key="5">
    <source>
        <dbReference type="HAMAP-Rule" id="MF_01334"/>
    </source>
</evidence>
<dbReference type="InterPro" id="IPR029751">
    <property type="entry name" value="Ribosomal_L25_dom"/>
</dbReference>
<dbReference type="InterPro" id="IPR020056">
    <property type="entry name" value="Rbsml_bL25/Gln-tRNA_synth_N"/>
</dbReference>
<dbReference type="EMBL" id="BAAACG010000019">
    <property type="protein sequence ID" value="GAA0747919.1"/>
    <property type="molecule type" value="Genomic_DNA"/>
</dbReference>
<organism evidence="8 9">
    <name type="scientific">Clostridium oceanicum</name>
    <dbReference type="NCBI Taxonomy" id="1543"/>
    <lineage>
        <taxon>Bacteria</taxon>
        <taxon>Bacillati</taxon>
        <taxon>Bacillota</taxon>
        <taxon>Clostridia</taxon>
        <taxon>Eubacteriales</taxon>
        <taxon>Clostridiaceae</taxon>
        <taxon>Clostridium</taxon>
    </lineage>
</organism>
<dbReference type="PANTHER" id="PTHR33284">
    <property type="entry name" value="RIBOSOMAL PROTEIN L25/GLN-TRNA SYNTHETASE, ANTI-CODON-BINDING DOMAIN-CONTAINING PROTEIN"/>
    <property type="match status" value="1"/>
</dbReference>
<proteinExistence type="inferred from homology"/>
<evidence type="ECO:0000313" key="9">
    <source>
        <dbReference type="Proteomes" id="UP001501510"/>
    </source>
</evidence>
<dbReference type="InterPro" id="IPR020930">
    <property type="entry name" value="Ribosomal_uL5_bac-type"/>
</dbReference>
<feature type="domain" description="Large ribosomal subunit protein bL25 beta" evidence="7">
    <location>
        <begin position="97"/>
        <end position="176"/>
    </location>
</feature>
<name>A0ABN1JX31_9CLOT</name>
<dbReference type="Proteomes" id="UP001501510">
    <property type="component" value="Unassembled WGS sequence"/>
</dbReference>
<comment type="caution">
    <text evidence="8">The sequence shown here is derived from an EMBL/GenBank/DDBJ whole genome shotgun (WGS) entry which is preliminary data.</text>
</comment>
<dbReference type="InterPro" id="IPR020057">
    <property type="entry name" value="Ribosomal_bL25_b-dom"/>
</dbReference>
<evidence type="ECO:0000256" key="4">
    <source>
        <dbReference type="ARBA" id="ARBA00023274"/>
    </source>
</evidence>
<evidence type="ECO:0000256" key="1">
    <source>
        <dbReference type="ARBA" id="ARBA00022730"/>
    </source>
</evidence>
<keyword evidence="9" id="KW-1185">Reference proteome</keyword>
<dbReference type="InterPro" id="IPR011035">
    <property type="entry name" value="Ribosomal_bL25/Gln-tRNA_synth"/>
</dbReference>
<dbReference type="HAMAP" id="MF_01334">
    <property type="entry name" value="Ribosomal_bL25_CTC"/>
    <property type="match status" value="1"/>
</dbReference>
<dbReference type="CDD" id="cd00495">
    <property type="entry name" value="Ribosomal_L25_TL5_CTC"/>
    <property type="match status" value="1"/>
</dbReference>
<gene>
    <name evidence="5" type="primary">rplY</name>
    <name evidence="5" type="synonym">ctc</name>
    <name evidence="8" type="ORF">GCM10008906_37580</name>
</gene>
<accession>A0ABN1JX31</accession>
<dbReference type="PANTHER" id="PTHR33284:SF1">
    <property type="entry name" value="RIBOSOMAL PROTEIN L25_GLN-TRNA SYNTHETASE, ANTI-CODON-BINDING DOMAIN-CONTAINING PROTEIN"/>
    <property type="match status" value="1"/>
</dbReference>
<dbReference type="Gene3D" id="2.40.240.10">
    <property type="entry name" value="Ribosomal Protein L25, Chain P"/>
    <property type="match status" value="1"/>
</dbReference>
<dbReference type="Pfam" id="PF14693">
    <property type="entry name" value="Ribosomal_TL5_C"/>
    <property type="match status" value="1"/>
</dbReference>
<dbReference type="InterPro" id="IPR037121">
    <property type="entry name" value="Ribosomal_bL25_C"/>
</dbReference>
<evidence type="ECO:0000256" key="2">
    <source>
        <dbReference type="ARBA" id="ARBA00022884"/>
    </source>
</evidence>
<dbReference type="NCBIfam" id="TIGR00731">
    <property type="entry name" value="bL25_bact_ctc"/>
    <property type="match status" value="1"/>
</dbReference>
<dbReference type="SUPFAM" id="SSF50715">
    <property type="entry name" value="Ribosomal protein L25-like"/>
    <property type="match status" value="1"/>
</dbReference>
<feature type="domain" description="Large ribosomal subunit protein bL25 L25" evidence="6">
    <location>
        <begin position="5"/>
        <end position="87"/>
    </location>
</feature>
<comment type="function">
    <text evidence="5">This is one of the proteins that binds to the 5S RNA in the ribosome where it forms part of the central protuberance.</text>
</comment>
<sequence length="179" mass="20510">MNKINIKNRTFSNPKKERKYSKIPGILYGKNISNMMFEVGELELRNTICKNGEHGMLEIDYNGDVHKTVIREIQKDPIKHKIIHIDLEEIPKDENTINTEIPITFIGEDLVMRKGGIIQKEKENIKVKCRKDNIPENIEVDLSNIKHGKSFKICDIEISQDIVVEEDPSTVVAAISSQI</sequence>
<keyword evidence="4 5" id="KW-0687">Ribonucleoprotein</keyword>
<evidence type="ECO:0000313" key="8">
    <source>
        <dbReference type="EMBL" id="GAA0747919.1"/>
    </source>
</evidence>
<dbReference type="RefSeq" id="WP_343764311.1">
    <property type="nucleotide sequence ID" value="NZ_BAAACG010000019.1"/>
</dbReference>
<evidence type="ECO:0000259" key="7">
    <source>
        <dbReference type="Pfam" id="PF14693"/>
    </source>
</evidence>
<dbReference type="InterPro" id="IPR001021">
    <property type="entry name" value="Ribosomal_bL25_long"/>
</dbReference>
<keyword evidence="2 5" id="KW-0694">RNA-binding</keyword>
<dbReference type="Pfam" id="PF01386">
    <property type="entry name" value="Ribosomal_L25p"/>
    <property type="match status" value="1"/>
</dbReference>